<feature type="non-terminal residue" evidence="2">
    <location>
        <position position="1"/>
    </location>
</feature>
<evidence type="ECO:0000313" key="2">
    <source>
        <dbReference type="EMBL" id="OZC05566.1"/>
    </source>
</evidence>
<evidence type="ECO:0000256" key="1">
    <source>
        <dbReference type="SAM" id="MobiDB-lite"/>
    </source>
</evidence>
<keyword evidence="3" id="KW-1185">Reference proteome</keyword>
<name>A0A238BKZ3_9BILA</name>
<gene>
    <name evidence="2" type="ORF">X798_07460</name>
</gene>
<feature type="compositionally biased region" description="Low complexity" evidence="1">
    <location>
        <begin position="100"/>
        <end position="116"/>
    </location>
</feature>
<organism evidence="2 3">
    <name type="scientific">Onchocerca flexuosa</name>
    <dbReference type="NCBI Taxonomy" id="387005"/>
    <lineage>
        <taxon>Eukaryota</taxon>
        <taxon>Metazoa</taxon>
        <taxon>Ecdysozoa</taxon>
        <taxon>Nematoda</taxon>
        <taxon>Chromadorea</taxon>
        <taxon>Rhabditida</taxon>
        <taxon>Spirurina</taxon>
        <taxon>Spiruromorpha</taxon>
        <taxon>Filarioidea</taxon>
        <taxon>Onchocercidae</taxon>
        <taxon>Onchocerca</taxon>
    </lineage>
</organism>
<evidence type="ECO:0000313" key="3">
    <source>
        <dbReference type="Proteomes" id="UP000242913"/>
    </source>
</evidence>
<feature type="region of interest" description="Disordered" evidence="1">
    <location>
        <begin position="79"/>
        <end position="126"/>
    </location>
</feature>
<dbReference type="AlphaFoldDB" id="A0A238BKZ3"/>
<dbReference type="EMBL" id="KZ270771">
    <property type="protein sequence ID" value="OZC05566.1"/>
    <property type="molecule type" value="Genomic_DNA"/>
</dbReference>
<dbReference type="Proteomes" id="UP000242913">
    <property type="component" value="Unassembled WGS sequence"/>
</dbReference>
<sequence length="185" mass="18744">ACGPQEHLAVAPVTSIPVIPPVLLVTQTPRPPSTVVMMTVSTPAPVPTPIMVLQAPAAPAPAPAAPAPVPAAMAAPPPAAAAVAAQPPAGGAAPPPPAGAAPRPVAAGGGAPQPAGVGPGRKKRSVDLSKMKKCWSAEFDVIMDQKNISQETPEIVENLESKVESIRKIFNNTMNRIEIKSIKLV</sequence>
<protein>
    <submittedName>
        <fullName evidence="2">Uncharacterized protein</fullName>
    </submittedName>
</protein>
<feature type="compositionally biased region" description="Low complexity" evidence="1">
    <location>
        <begin position="80"/>
        <end position="92"/>
    </location>
</feature>
<proteinExistence type="predicted"/>
<reference evidence="2 3" key="1">
    <citation type="submission" date="2015-12" db="EMBL/GenBank/DDBJ databases">
        <title>Draft genome of the nematode, Onchocerca flexuosa.</title>
        <authorList>
            <person name="Mitreva M."/>
        </authorList>
    </citation>
    <scope>NUCLEOTIDE SEQUENCE [LARGE SCALE GENOMIC DNA]</scope>
    <source>
        <strain evidence="2">Red Deer</strain>
    </source>
</reference>
<accession>A0A238BKZ3</accession>